<gene>
    <name evidence="1" type="ORF">HID58_012901</name>
</gene>
<evidence type="ECO:0000313" key="2">
    <source>
        <dbReference type="Proteomes" id="UP000824890"/>
    </source>
</evidence>
<proteinExistence type="predicted"/>
<evidence type="ECO:0000313" key="1">
    <source>
        <dbReference type="EMBL" id="KAH0935784.1"/>
    </source>
</evidence>
<dbReference type="Proteomes" id="UP000824890">
    <property type="component" value="Unassembled WGS sequence"/>
</dbReference>
<reference evidence="1 2" key="1">
    <citation type="submission" date="2021-05" db="EMBL/GenBank/DDBJ databases">
        <title>Genome Assembly of Synthetic Allotetraploid Brassica napus Reveals Homoeologous Exchanges between Subgenomes.</title>
        <authorList>
            <person name="Davis J.T."/>
        </authorList>
    </citation>
    <scope>NUCLEOTIDE SEQUENCE [LARGE SCALE GENOMIC DNA]</scope>
    <source>
        <strain evidence="2">cv. Da-Ae</strain>
        <tissue evidence="1">Seedling</tissue>
    </source>
</reference>
<accession>A0ABQ8E2D4</accession>
<organism evidence="1 2">
    <name type="scientific">Brassica napus</name>
    <name type="common">Rape</name>
    <dbReference type="NCBI Taxonomy" id="3708"/>
    <lineage>
        <taxon>Eukaryota</taxon>
        <taxon>Viridiplantae</taxon>
        <taxon>Streptophyta</taxon>
        <taxon>Embryophyta</taxon>
        <taxon>Tracheophyta</taxon>
        <taxon>Spermatophyta</taxon>
        <taxon>Magnoliopsida</taxon>
        <taxon>eudicotyledons</taxon>
        <taxon>Gunneridae</taxon>
        <taxon>Pentapetalae</taxon>
        <taxon>rosids</taxon>
        <taxon>malvids</taxon>
        <taxon>Brassicales</taxon>
        <taxon>Brassicaceae</taxon>
        <taxon>Brassiceae</taxon>
        <taxon>Brassica</taxon>
    </lineage>
</organism>
<dbReference type="EMBL" id="JAGKQM010000003">
    <property type="protein sequence ID" value="KAH0935784.1"/>
    <property type="molecule type" value="Genomic_DNA"/>
</dbReference>
<sequence>MNASLRIPPPLSLCLSCGSDLIYGAWRVLVWSEDAVVGKGFCGGEEVRIRVGEAFTAPSSSVFLREVEAPVAPPSSVQFPGGGGLPSSVVAVLLPEGGGYYSSTLPA</sequence>
<name>A0ABQ8E2D4_BRANA</name>
<comment type="caution">
    <text evidence="1">The sequence shown here is derived from an EMBL/GenBank/DDBJ whole genome shotgun (WGS) entry which is preliminary data.</text>
</comment>
<protein>
    <submittedName>
        <fullName evidence="1">Uncharacterized protein</fullName>
    </submittedName>
</protein>
<keyword evidence="2" id="KW-1185">Reference proteome</keyword>